<feature type="active site" evidence="11">
    <location>
        <position position="275"/>
    </location>
</feature>
<dbReference type="GO" id="GO:0046872">
    <property type="term" value="F:metal ion binding"/>
    <property type="evidence" value="ECO:0007669"/>
    <property type="project" value="UniProtKB-KW"/>
</dbReference>
<dbReference type="InterPro" id="IPR032456">
    <property type="entry name" value="Peptidase_M48_N"/>
</dbReference>
<dbReference type="AlphaFoldDB" id="A0AAW4LDD0"/>
<dbReference type="FunFam" id="3.30.2010.10:FF:000002">
    <property type="entry name" value="CAAX prenyl protease"/>
    <property type="match status" value="1"/>
</dbReference>
<evidence type="ECO:0000256" key="8">
    <source>
        <dbReference type="ARBA" id="ARBA00022989"/>
    </source>
</evidence>
<evidence type="ECO:0000256" key="11">
    <source>
        <dbReference type="PIRSR" id="PIRSR627057-1"/>
    </source>
</evidence>
<dbReference type="RefSeq" id="WP_214172655.1">
    <property type="nucleotide sequence ID" value="NZ_JAHCVJ010000007.1"/>
</dbReference>
<name>A0AAW4LDD0_9BACT</name>
<feature type="transmembrane region" description="Helical" evidence="14">
    <location>
        <begin position="66"/>
        <end position="83"/>
    </location>
</feature>
<dbReference type="Pfam" id="PF16491">
    <property type="entry name" value="Peptidase_M48_N"/>
    <property type="match status" value="1"/>
</dbReference>
<dbReference type="Gene3D" id="3.30.2010.10">
    <property type="entry name" value="Metalloproteases ('zincins'), catalytic domain"/>
    <property type="match status" value="1"/>
</dbReference>
<comment type="subcellular location">
    <subcellularLocation>
        <location evidence="1">Endoplasmic reticulum membrane</location>
        <topology evidence="1">Multi-pass membrane protein</topology>
    </subcellularLocation>
</comment>
<reference evidence="17 18" key="1">
    <citation type="submission" date="2021-05" db="EMBL/GenBank/DDBJ databases">
        <title>The draft genome of Geobacter pelophilus DSM 12255.</title>
        <authorList>
            <person name="Xu Z."/>
            <person name="Masuda Y."/>
            <person name="Itoh H."/>
            <person name="Senoo K."/>
        </authorList>
    </citation>
    <scope>NUCLEOTIDE SEQUENCE [LARGE SCALE GENOMIC DNA]</scope>
    <source>
        <strain evidence="17 18">DSM 12255</strain>
    </source>
</reference>
<sequence length="413" mass="46688">MKVSLLLLFAATTAFTYWLRHINLRHLKQYGATVPDGFADAISQETLAKTSAYTIDSSRLGLWESLFDNTLLILFLFAGLLPMYDRFVAGMSDSFIVQGLLFFLILTWTQAILELPFTLYSTFVVEARHGFNTSTLRIWAADLLKSQVIGSILLALIISVSLWLIEWSPLHWWLWLWGVMAMFTLVMMFLSPYVIEPLFNKFEPVDEPGLTEEIAAMMGKAGLKVGRVMKMDASKRSRHSNAYFTGIGKVKRIVLFDTLIEQMTHAEIVAVLAHEIGHWKLRHILKRLVVAEGMLLGGMWCAWQAVRWEGLTGLVGMEGGSFFARLMILGFIASLLMFPFTPLSAWLSRRHEREADRFACAITGDPESLASALIKLSAENLSNLHPHPLYAGFYYSHPPVVERVRSLRQLNAP</sequence>
<evidence type="ECO:0000259" key="15">
    <source>
        <dbReference type="Pfam" id="PF01435"/>
    </source>
</evidence>
<keyword evidence="7 12" id="KW-0862">Zinc</keyword>
<evidence type="ECO:0000259" key="16">
    <source>
        <dbReference type="Pfam" id="PF16491"/>
    </source>
</evidence>
<evidence type="ECO:0000256" key="1">
    <source>
        <dbReference type="ARBA" id="ARBA00004477"/>
    </source>
</evidence>
<comment type="caution">
    <text evidence="17">The sequence shown here is derived from an EMBL/GenBank/DDBJ whole genome shotgun (WGS) entry which is preliminary data.</text>
</comment>
<evidence type="ECO:0000256" key="12">
    <source>
        <dbReference type="PIRSR" id="PIRSR627057-2"/>
    </source>
</evidence>
<keyword evidence="5 13" id="KW-0378">Hydrolase</keyword>
<evidence type="ECO:0000256" key="9">
    <source>
        <dbReference type="ARBA" id="ARBA00023049"/>
    </source>
</evidence>
<feature type="domain" description="CAAX prenyl protease 1 N-terminal" evidence="16">
    <location>
        <begin position="24"/>
        <end position="201"/>
    </location>
</feature>
<dbReference type="Proteomes" id="UP000811899">
    <property type="component" value="Unassembled WGS sequence"/>
</dbReference>
<evidence type="ECO:0000256" key="14">
    <source>
        <dbReference type="SAM" id="Phobius"/>
    </source>
</evidence>
<evidence type="ECO:0000256" key="2">
    <source>
        <dbReference type="ARBA" id="ARBA00022670"/>
    </source>
</evidence>
<dbReference type="InterPro" id="IPR001915">
    <property type="entry name" value="Peptidase_M48"/>
</dbReference>
<dbReference type="GO" id="GO:0004222">
    <property type="term" value="F:metalloendopeptidase activity"/>
    <property type="evidence" value="ECO:0007669"/>
    <property type="project" value="InterPro"/>
</dbReference>
<evidence type="ECO:0000256" key="6">
    <source>
        <dbReference type="ARBA" id="ARBA00022824"/>
    </source>
</evidence>
<accession>A0AAW4LDD0</accession>
<comment type="similarity">
    <text evidence="13">Belongs to the peptidase M48 family.</text>
</comment>
<feature type="transmembrane region" description="Helical" evidence="14">
    <location>
        <begin position="326"/>
        <end position="347"/>
    </location>
</feature>
<keyword evidence="4 12" id="KW-0479">Metal-binding</keyword>
<dbReference type="GO" id="GO:0071586">
    <property type="term" value="P:CAAX-box protein processing"/>
    <property type="evidence" value="ECO:0007669"/>
    <property type="project" value="InterPro"/>
</dbReference>
<evidence type="ECO:0000256" key="7">
    <source>
        <dbReference type="ARBA" id="ARBA00022833"/>
    </source>
</evidence>
<keyword evidence="9 13" id="KW-0482">Metalloprotease</keyword>
<feature type="transmembrane region" description="Helical" evidence="14">
    <location>
        <begin position="172"/>
        <end position="194"/>
    </location>
</feature>
<comment type="cofactor">
    <cofactor evidence="12 13">
        <name>Zn(2+)</name>
        <dbReference type="ChEBI" id="CHEBI:29105"/>
    </cofactor>
    <text evidence="12 13">Binds 1 zinc ion per subunit.</text>
</comment>
<feature type="transmembrane region" description="Helical" evidence="14">
    <location>
        <begin position="148"/>
        <end position="165"/>
    </location>
</feature>
<feature type="domain" description="Peptidase M48" evidence="15">
    <location>
        <begin position="207"/>
        <end position="409"/>
    </location>
</feature>
<keyword evidence="2 13" id="KW-0645">Protease</keyword>
<dbReference type="PANTHER" id="PTHR10120">
    <property type="entry name" value="CAAX PRENYL PROTEASE 1"/>
    <property type="match status" value="1"/>
</dbReference>
<feature type="binding site" evidence="12">
    <location>
        <position position="352"/>
    </location>
    <ligand>
        <name>Zn(2+)</name>
        <dbReference type="ChEBI" id="CHEBI:29105"/>
        <note>catalytic</note>
    </ligand>
</feature>
<evidence type="ECO:0000256" key="10">
    <source>
        <dbReference type="ARBA" id="ARBA00023136"/>
    </source>
</evidence>
<feature type="binding site" evidence="12">
    <location>
        <position position="278"/>
    </location>
    <ligand>
        <name>Zn(2+)</name>
        <dbReference type="ChEBI" id="CHEBI:29105"/>
        <note>catalytic</note>
    </ligand>
</feature>
<feature type="active site" description="Proton donor" evidence="11">
    <location>
        <position position="356"/>
    </location>
</feature>
<dbReference type="InterPro" id="IPR027057">
    <property type="entry name" value="CAXX_Prtase_1"/>
</dbReference>
<dbReference type="EMBL" id="JAHCVJ010000007">
    <property type="protein sequence ID" value="MBT0665887.1"/>
    <property type="molecule type" value="Genomic_DNA"/>
</dbReference>
<evidence type="ECO:0000313" key="18">
    <source>
        <dbReference type="Proteomes" id="UP000811899"/>
    </source>
</evidence>
<evidence type="ECO:0000313" key="17">
    <source>
        <dbReference type="EMBL" id="MBT0665887.1"/>
    </source>
</evidence>
<feature type="transmembrane region" description="Helical" evidence="14">
    <location>
        <begin position="288"/>
        <end position="306"/>
    </location>
</feature>
<proteinExistence type="inferred from homology"/>
<feature type="binding site" evidence="12">
    <location>
        <position position="274"/>
    </location>
    <ligand>
        <name>Zn(2+)</name>
        <dbReference type="ChEBI" id="CHEBI:29105"/>
        <note>catalytic</note>
    </ligand>
</feature>
<gene>
    <name evidence="17" type="ORF">KI809_16375</name>
</gene>
<keyword evidence="10 14" id="KW-0472">Membrane</keyword>
<keyword evidence="8 14" id="KW-1133">Transmembrane helix</keyword>
<evidence type="ECO:0000256" key="13">
    <source>
        <dbReference type="RuleBase" id="RU003983"/>
    </source>
</evidence>
<dbReference type="CDD" id="cd07343">
    <property type="entry name" value="M48A_Zmpste24p_like"/>
    <property type="match status" value="1"/>
</dbReference>
<evidence type="ECO:0000256" key="5">
    <source>
        <dbReference type="ARBA" id="ARBA00022801"/>
    </source>
</evidence>
<keyword evidence="6" id="KW-0256">Endoplasmic reticulum</keyword>
<keyword evidence="18" id="KW-1185">Reference proteome</keyword>
<organism evidence="17 18">
    <name type="scientific">Geoanaerobacter pelophilus</name>
    <dbReference type="NCBI Taxonomy" id="60036"/>
    <lineage>
        <taxon>Bacteria</taxon>
        <taxon>Pseudomonadati</taxon>
        <taxon>Thermodesulfobacteriota</taxon>
        <taxon>Desulfuromonadia</taxon>
        <taxon>Geobacterales</taxon>
        <taxon>Geobacteraceae</taxon>
        <taxon>Geoanaerobacter</taxon>
    </lineage>
</organism>
<protein>
    <submittedName>
        <fullName evidence="17">M48 family metallopeptidase</fullName>
    </submittedName>
</protein>
<evidence type="ECO:0000256" key="3">
    <source>
        <dbReference type="ARBA" id="ARBA00022692"/>
    </source>
</evidence>
<evidence type="ECO:0000256" key="4">
    <source>
        <dbReference type="ARBA" id="ARBA00022723"/>
    </source>
</evidence>
<keyword evidence="3 14" id="KW-0812">Transmembrane</keyword>
<dbReference type="Pfam" id="PF01435">
    <property type="entry name" value="Peptidase_M48"/>
    <property type="match status" value="1"/>
</dbReference>